<reference evidence="2" key="2">
    <citation type="submission" date="2020-05" db="UniProtKB">
        <authorList>
            <consortium name="EnsemblMetazoa"/>
        </authorList>
    </citation>
    <scope>IDENTIFICATION</scope>
</reference>
<proteinExistence type="predicted"/>
<dbReference type="Proteomes" id="UP000030765">
    <property type="component" value="Unassembled WGS sequence"/>
</dbReference>
<evidence type="ECO:0000313" key="2">
    <source>
        <dbReference type="EnsemblMetazoa" id="ASIC000204-PA"/>
    </source>
</evidence>
<dbReference type="EnsemblMetazoa" id="ASIC000204-RA">
    <property type="protein sequence ID" value="ASIC000204-PA"/>
    <property type="gene ID" value="ASIC000204"/>
</dbReference>
<dbReference type="EMBL" id="KE523925">
    <property type="protein sequence ID" value="KFB34799.1"/>
    <property type="molecule type" value="Genomic_DNA"/>
</dbReference>
<dbReference type="EMBL" id="ATLV01000960">
    <property type="status" value="NOT_ANNOTATED_CDS"/>
    <property type="molecule type" value="Genomic_DNA"/>
</dbReference>
<name>A0A084VA05_ANOSI</name>
<dbReference type="VEuPathDB" id="VectorBase:ASIC000204"/>
<dbReference type="AlphaFoldDB" id="A0A084VA05"/>
<sequence length="161" mass="18475">MAAFDFKTINAFVPSLDGKPENVKMFVKAIKIAKELAKDNELMLVRVLETKLTGKAAQTMSEDVMKVDEFIVEIKKRFEEKTDPLKVIAAIEAIRKTNNKTIGEEIELLTYKLMGNTVDRLSSLSYSHLRSRVFDLALWDFSNSFQVFKNHRKKVDLTDDQ</sequence>
<evidence type="ECO:0000313" key="3">
    <source>
        <dbReference type="Proteomes" id="UP000030765"/>
    </source>
</evidence>
<protein>
    <submittedName>
        <fullName evidence="1 2">Uncharacterized protein</fullName>
    </submittedName>
</protein>
<keyword evidence="3" id="KW-1185">Reference proteome</keyword>
<reference evidence="1 3" key="1">
    <citation type="journal article" date="2014" name="BMC Genomics">
        <title>Genome sequence of Anopheles sinensis provides insight into genetics basis of mosquito competence for malaria parasites.</title>
        <authorList>
            <person name="Zhou D."/>
            <person name="Zhang D."/>
            <person name="Ding G."/>
            <person name="Shi L."/>
            <person name="Hou Q."/>
            <person name="Ye Y."/>
            <person name="Xu Y."/>
            <person name="Zhou H."/>
            <person name="Xiong C."/>
            <person name="Li S."/>
            <person name="Yu J."/>
            <person name="Hong S."/>
            <person name="Yu X."/>
            <person name="Zou P."/>
            <person name="Chen C."/>
            <person name="Chang X."/>
            <person name="Wang W."/>
            <person name="Lv Y."/>
            <person name="Sun Y."/>
            <person name="Ma L."/>
            <person name="Shen B."/>
            <person name="Zhu C."/>
        </authorList>
    </citation>
    <scope>NUCLEOTIDE SEQUENCE [LARGE SCALE GENOMIC DNA]</scope>
</reference>
<gene>
    <name evidence="1" type="ORF">ZHAS_00000204</name>
</gene>
<evidence type="ECO:0000313" key="1">
    <source>
        <dbReference type="EMBL" id="KFB34799.1"/>
    </source>
</evidence>
<accession>A0A084VA05</accession>
<organism evidence="1">
    <name type="scientific">Anopheles sinensis</name>
    <name type="common">Mosquito</name>
    <dbReference type="NCBI Taxonomy" id="74873"/>
    <lineage>
        <taxon>Eukaryota</taxon>
        <taxon>Metazoa</taxon>
        <taxon>Ecdysozoa</taxon>
        <taxon>Arthropoda</taxon>
        <taxon>Hexapoda</taxon>
        <taxon>Insecta</taxon>
        <taxon>Pterygota</taxon>
        <taxon>Neoptera</taxon>
        <taxon>Endopterygota</taxon>
        <taxon>Diptera</taxon>
        <taxon>Nematocera</taxon>
        <taxon>Culicoidea</taxon>
        <taxon>Culicidae</taxon>
        <taxon>Anophelinae</taxon>
        <taxon>Anopheles</taxon>
    </lineage>
</organism>